<keyword evidence="1" id="KW-0812">Transmembrane</keyword>
<accession>A0A225NRN0</accession>
<dbReference type="EMBL" id="AQQR01000001">
    <property type="protein sequence ID" value="OWU77591.1"/>
    <property type="molecule type" value="Genomic_DNA"/>
</dbReference>
<dbReference type="RefSeq" id="WP_088648218.1">
    <property type="nucleotide sequence ID" value="NZ_AQQR01000001.1"/>
</dbReference>
<evidence type="ECO:0000313" key="3">
    <source>
        <dbReference type="Proteomes" id="UP000215377"/>
    </source>
</evidence>
<name>A0A225NRN0_9RHOB</name>
<protein>
    <submittedName>
        <fullName evidence="2">Uncharacterized protein</fullName>
    </submittedName>
</protein>
<reference evidence="2 3" key="1">
    <citation type="submission" date="2013-04" db="EMBL/GenBank/DDBJ databases">
        <title>Oceanicola sp. 22II1-22F33 Genome Sequencing.</title>
        <authorList>
            <person name="Lai Q."/>
            <person name="Li G."/>
            <person name="Shao Z."/>
        </authorList>
    </citation>
    <scope>NUCLEOTIDE SEQUENCE [LARGE SCALE GENOMIC DNA]</scope>
    <source>
        <strain evidence="2 3">22II1-22F33</strain>
    </source>
</reference>
<sequence length="73" mass="7768">MTGKLQKYVKPKSLTWYASLAPLVAGVIVALEPVHGLHWVVRVIDNFTGDAHPAVLINVGLAGIGLRGAIPEK</sequence>
<proteinExistence type="predicted"/>
<dbReference type="Proteomes" id="UP000215377">
    <property type="component" value="Unassembled WGS sequence"/>
</dbReference>
<dbReference type="AlphaFoldDB" id="A0A225NRN0"/>
<organism evidence="2 3">
    <name type="scientific">Marinibacterium profundimaris</name>
    <dbReference type="NCBI Taxonomy" id="1679460"/>
    <lineage>
        <taxon>Bacteria</taxon>
        <taxon>Pseudomonadati</taxon>
        <taxon>Pseudomonadota</taxon>
        <taxon>Alphaproteobacteria</taxon>
        <taxon>Rhodobacterales</taxon>
        <taxon>Paracoccaceae</taxon>
        <taxon>Marinibacterium</taxon>
    </lineage>
</organism>
<keyword evidence="1" id="KW-0472">Membrane</keyword>
<comment type="caution">
    <text evidence="2">The sequence shown here is derived from an EMBL/GenBank/DDBJ whole genome shotgun (WGS) entry which is preliminary data.</text>
</comment>
<keyword evidence="1" id="KW-1133">Transmembrane helix</keyword>
<gene>
    <name evidence="2" type="ORF">ATO3_02570</name>
</gene>
<evidence type="ECO:0000256" key="1">
    <source>
        <dbReference type="SAM" id="Phobius"/>
    </source>
</evidence>
<feature type="transmembrane region" description="Helical" evidence="1">
    <location>
        <begin position="51"/>
        <end position="70"/>
    </location>
</feature>
<keyword evidence="3" id="KW-1185">Reference proteome</keyword>
<dbReference type="OrthoDB" id="7870382at2"/>
<feature type="transmembrane region" description="Helical" evidence="1">
    <location>
        <begin position="14"/>
        <end position="31"/>
    </location>
</feature>
<evidence type="ECO:0000313" key="2">
    <source>
        <dbReference type="EMBL" id="OWU77591.1"/>
    </source>
</evidence>